<dbReference type="Proteomes" id="UP000241462">
    <property type="component" value="Unassembled WGS sequence"/>
</dbReference>
<protein>
    <submittedName>
        <fullName evidence="1">Uncharacterized protein</fullName>
    </submittedName>
</protein>
<dbReference type="EMBL" id="KZ678624">
    <property type="protein sequence ID" value="PSR78050.1"/>
    <property type="molecule type" value="Genomic_DNA"/>
</dbReference>
<dbReference type="InParanoid" id="A0A2T2ZVZ8"/>
<evidence type="ECO:0000313" key="1">
    <source>
        <dbReference type="EMBL" id="PSR78050.1"/>
    </source>
</evidence>
<reference evidence="1 2" key="1">
    <citation type="journal article" date="2018" name="Mycol. Prog.">
        <title>Coniella lustricola, a new species from submerged detritus.</title>
        <authorList>
            <person name="Raudabaugh D.B."/>
            <person name="Iturriaga T."/>
            <person name="Carver A."/>
            <person name="Mondo S."/>
            <person name="Pangilinan J."/>
            <person name="Lipzen A."/>
            <person name="He G."/>
            <person name="Amirebrahimi M."/>
            <person name="Grigoriev I.V."/>
            <person name="Miller A.N."/>
        </authorList>
    </citation>
    <scope>NUCLEOTIDE SEQUENCE [LARGE SCALE GENOMIC DNA]</scope>
    <source>
        <strain evidence="1 2">B22-T-1</strain>
    </source>
</reference>
<accession>A0A2T2ZVZ8</accession>
<name>A0A2T2ZVZ8_9PEZI</name>
<dbReference type="AlphaFoldDB" id="A0A2T2ZVZ8"/>
<organism evidence="1 2">
    <name type="scientific">Coniella lustricola</name>
    <dbReference type="NCBI Taxonomy" id="2025994"/>
    <lineage>
        <taxon>Eukaryota</taxon>
        <taxon>Fungi</taxon>
        <taxon>Dikarya</taxon>
        <taxon>Ascomycota</taxon>
        <taxon>Pezizomycotina</taxon>
        <taxon>Sordariomycetes</taxon>
        <taxon>Sordariomycetidae</taxon>
        <taxon>Diaporthales</taxon>
        <taxon>Schizoparmaceae</taxon>
        <taxon>Coniella</taxon>
    </lineage>
</organism>
<keyword evidence="2" id="KW-1185">Reference proteome</keyword>
<proteinExistence type="predicted"/>
<evidence type="ECO:0000313" key="2">
    <source>
        <dbReference type="Proteomes" id="UP000241462"/>
    </source>
</evidence>
<sequence>MSYQIGTKKHRRRIMLERGVNMDLVFAPEQQQKRLVSFWQCPMHVSAVSIRHTTAHLHTDTTASLQCERQITSPEKQNKIKLCPLIGRLDSLKPRLTICDQIITRDVDTAFKSQSSRLNQKSPVQKCQWPKSSIKCYYVSCRKLPTQSHTGLVSFFHSTPFSSCTDGTGP</sequence>
<gene>
    <name evidence="1" type="ORF">BD289DRAFT_133144</name>
</gene>